<keyword evidence="2" id="KW-1185">Reference proteome</keyword>
<dbReference type="EMBL" id="JARBHB010000013">
    <property type="protein sequence ID" value="KAJ8870622.1"/>
    <property type="molecule type" value="Genomic_DNA"/>
</dbReference>
<name>A0ABQ9GDY7_9NEOP</name>
<comment type="caution">
    <text evidence="1">The sequence shown here is derived from an EMBL/GenBank/DDBJ whole genome shotgun (WGS) entry which is preliminary data.</text>
</comment>
<proteinExistence type="predicted"/>
<protein>
    <submittedName>
        <fullName evidence="1">Uncharacterized protein</fullName>
    </submittedName>
</protein>
<sequence>MEELLIPSAMEPYSTKHIKRVIEDRYGKEDIITFRETAKSILYSYCKLPGNVNAEEERLTIEVSLEFIPLSRRLMLSSILPKQHSTPNVAAFGQAIIQAARTRALMSPMEIGLTVEMLHHLGSRFLIGTLKILGFCSSYYEVLKIEKSAAVTQEQLMEGVSQYGVIQYIADNVDQHIYTIDDHGTFQGMGIIAAVTPVSDRNNLQFLDWNLEKALDCHTKLLAEDSCKNLDHLGYTSWFFHQVRPGWQKFMQTIHKGQHFGR</sequence>
<evidence type="ECO:0000313" key="1">
    <source>
        <dbReference type="EMBL" id="KAJ8870622.1"/>
    </source>
</evidence>
<reference evidence="1 2" key="1">
    <citation type="submission" date="2023-02" db="EMBL/GenBank/DDBJ databases">
        <title>LHISI_Scaffold_Assembly.</title>
        <authorList>
            <person name="Stuart O.P."/>
            <person name="Cleave R."/>
            <person name="Magrath M.J.L."/>
            <person name="Mikheyev A.S."/>
        </authorList>
    </citation>
    <scope>NUCLEOTIDE SEQUENCE [LARGE SCALE GENOMIC DNA]</scope>
    <source>
        <strain evidence="1">Daus_M_001</strain>
        <tissue evidence="1">Leg muscle</tissue>
    </source>
</reference>
<organism evidence="1 2">
    <name type="scientific">Dryococelus australis</name>
    <dbReference type="NCBI Taxonomy" id="614101"/>
    <lineage>
        <taxon>Eukaryota</taxon>
        <taxon>Metazoa</taxon>
        <taxon>Ecdysozoa</taxon>
        <taxon>Arthropoda</taxon>
        <taxon>Hexapoda</taxon>
        <taxon>Insecta</taxon>
        <taxon>Pterygota</taxon>
        <taxon>Neoptera</taxon>
        <taxon>Polyneoptera</taxon>
        <taxon>Phasmatodea</taxon>
        <taxon>Verophasmatodea</taxon>
        <taxon>Anareolatae</taxon>
        <taxon>Phasmatidae</taxon>
        <taxon>Eurycanthinae</taxon>
        <taxon>Dryococelus</taxon>
    </lineage>
</organism>
<accession>A0ABQ9GDY7</accession>
<gene>
    <name evidence="1" type="ORF">PR048_029645</name>
</gene>
<evidence type="ECO:0000313" key="2">
    <source>
        <dbReference type="Proteomes" id="UP001159363"/>
    </source>
</evidence>
<dbReference type="Proteomes" id="UP001159363">
    <property type="component" value="Chromosome 12"/>
</dbReference>